<comment type="caution">
    <text evidence="5">The sequence shown here is derived from an EMBL/GenBank/DDBJ whole genome shotgun (WGS) entry which is preliminary data.</text>
</comment>
<dbReference type="InterPro" id="IPR036322">
    <property type="entry name" value="WD40_repeat_dom_sf"/>
</dbReference>
<proteinExistence type="predicted"/>
<name>A0A6A3CC07_HIBSY</name>
<evidence type="ECO:0000256" key="2">
    <source>
        <dbReference type="ARBA" id="ARBA00022737"/>
    </source>
</evidence>
<dbReference type="PROSITE" id="PS50294">
    <property type="entry name" value="WD_REPEATS_REGION"/>
    <property type="match status" value="1"/>
</dbReference>
<dbReference type="PANTHER" id="PTHR15574:SF21">
    <property type="entry name" value="DDB1- AND CUL4-ASSOCIATED FACTOR 8"/>
    <property type="match status" value="1"/>
</dbReference>
<dbReference type="GO" id="GO:0005737">
    <property type="term" value="C:cytoplasm"/>
    <property type="evidence" value="ECO:0007669"/>
    <property type="project" value="TreeGrafter"/>
</dbReference>
<organism evidence="5 6">
    <name type="scientific">Hibiscus syriacus</name>
    <name type="common">Rose of Sharon</name>
    <dbReference type="NCBI Taxonomy" id="106335"/>
    <lineage>
        <taxon>Eukaryota</taxon>
        <taxon>Viridiplantae</taxon>
        <taxon>Streptophyta</taxon>
        <taxon>Embryophyta</taxon>
        <taxon>Tracheophyta</taxon>
        <taxon>Spermatophyta</taxon>
        <taxon>Magnoliopsida</taxon>
        <taxon>eudicotyledons</taxon>
        <taxon>Gunneridae</taxon>
        <taxon>Pentapetalae</taxon>
        <taxon>rosids</taxon>
        <taxon>malvids</taxon>
        <taxon>Malvales</taxon>
        <taxon>Malvaceae</taxon>
        <taxon>Malvoideae</taxon>
        <taxon>Hibiscus</taxon>
    </lineage>
</organism>
<keyword evidence="2" id="KW-0677">Repeat</keyword>
<dbReference type="AlphaFoldDB" id="A0A6A3CC07"/>
<dbReference type="GO" id="GO:0016740">
    <property type="term" value="F:transferase activity"/>
    <property type="evidence" value="ECO:0007669"/>
    <property type="project" value="UniProtKB-KW"/>
</dbReference>
<dbReference type="GO" id="GO:0080008">
    <property type="term" value="C:Cul4-RING E3 ubiquitin ligase complex"/>
    <property type="evidence" value="ECO:0007669"/>
    <property type="project" value="TreeGrafter"/>
</dbReference>
<evidence type="ECO:0000313" key="5">
    <source>
        <dbReference type="EMBL" id="KAE8724722.1"/>
    </source>
</evidence>
<keyword evidence="1 3" id="KW-0853">WD repeat</keyword>
<feature type="compositionally biased region" description="Acidic residues" evidence="4">
    <location>
        <begin position="447"/>
        <end position="527"/>
    </location>
</feature>
<dbReference type="InterPro" id="IPR001680">
    <property type="entry name" value="WD40_rpt"/>
</dbReference>
<keyword evidence="6" id="KW-1185">Reference proteome</keyword>
<evidence type="ECO:0000313" key="6">
    <source>
        <dbReference type="Proteomes" id="UP000436088"/>
    </source>
</evidence>
<evidence type="ECO:0000256" key="3">
    <source>
        <dbReference type="PROSITE-ProRule" id="PRU00221"/>
    </source>
</evidence>
<dbReference type="EMBL" id="VEPZ02000454">
    <property type="protein sequence ID" value="KAE8724722.1"/>
    <property type="molecule type" value="Genomic_DNA"/>
</dbReference>
<gene>
    <name evidence="5" type="ORF">F3Y22_tig00009942pilonHSYRG00162</name>
</gene>
<dbReference type="PROSITE" id="PS50082">
    <property type="entry name" value="WD_REPEATS_2"/>
    <property type="match status" value="1"/>
</dbReference>
<reference evidence="5" key="1">
    <citation type="submission" date="2019-09" db="EMBL/GenBank/DDBJ databases">
        <title>Draft genome information of white flower Hibiscus syriacus.</title>
        <authorList>
            <person name="Kim Y.-M."/>
        </authorList>
    </citation>
    <scope>NUCLEOTIDE SEQUENCE [LARGE SCALE GENOMIC DNA]</scope>
    <source>
        <strain evidence="5">YM2019G1</strain>
    </source>
</reference>
<dbReference type="InterPro" id="IPR015943">
    <property type="entry name" value="WD40/YVTN_repeat-like_dom_sf"/>
</dbReference>
<feature type="region of interest" description="Disordered" evidence="4">
    <location>
        <begin position="438"/>
        <end position="527"/>
    </location>
</feature>
<dbReference type="SUPFAM" id="SSF50978">
    <property type="entry name" value="WD40 repeat-like"/>
    <property type="match status" value="1"/>
</dbReference>
<dbReference type="Gene3D" id="2.130.10.10">
    <property type="entry name" value="YVTN repeat-like/Quinoprotein amine dehydrogenase"/>
    <property type="match status" value="1"/>
</dbReference>
<dbReference type="Pfam" id="PF00400">
    <property type="entry name" value="WD40"/>
    <property type="match status" value="3"/>
</dbReference>
<accession>A0A6A3CC07</accession>
<evidence type="ECO:0000256" key="4">
    <source>
        <dbReference type="SAM" id="MobiDB-lite"/>
    </source>
</evidence>
<sequence>MGTKRPRASVDAAVVDVWQREVGELSNRKFAHRLAASEDLVLRFEIFKKLEKHQGCVNTVSFNADGNILVSGSDDKRIILWDWQTGHAKLTFKSGHSSNVFQAKFMPYADDRSLITCAADGQVRHAQLLERGVETRLLARHEGQAHKLAIEPGSPHIFYTCGQDGLVQHIDLRTAAATQLFTCHSIDVSKADLPVVPLNTISIDPRNPNLFAVAGSDEYTRLYDIRKYKWDGSTDFGQPTDHFCPPHLIGDDQVGITGLAFSDQSELLVSYSDEFIYLFTQDMGLGPNPVPSPSSACSEASEVGPDHSAMEADEKVIPQVYKGHRNCETVKGVSFFGPKSEYVVSGSDCGRIFIWKKGGELVRVMKADKHVVNCIESHPHTAVLASSGIENDIKIWTPKAIDKAVLPTNIEQVSKRGLFHLLPFSAFYEDDDDDDDYDCFGGGIVEYSDDEGEEEDDSDDEGEEDDSDDDYLDVYDEIDDDDDDDNENDGDDVNENDGDDVNSEDVESGDDSDCNDGGGSDDDSNAC</sequence>
<feature type="region of interest" description="Disordered" evidence="4">
    <location>
        <begin position="289"/>
        <end position="308"/>
    </location>
</feature>
<feature type="repeat" description="WD" evidence="3">
    <location>
        <begin position="50"/>
        <end position="91"/>
    </location>
</feature>
<dbReference type="PANTHER" id="PTHR15574">
    <property type="entry name" value="WD REPEAT DOMAIN-CONTAINING FAMILY"/>
    <property type="match status" value="1"/>
</dbReference>
<dbReference type="Proteomes" id="UP000436088">
    <property type="component" value="Unassembled WGS sequence"/>
</dbReference>
<dbReference type="SMART" id="SM00320">
    <property type="entry name" value="WD40"/>
    <property type="match status" value="7"/>
</dbReference>
<protein>
    <submittedName>
        <fullName evidence="5">UDP-Glycosyltransferase superfamily protein</fullName>
    </submittedName>
</protein>
<dbReference type="InterPro" id="IPR045151">
    <property type="entry name" value="DCAF8"/>
</dbReference>
<feature type="compositionally biased region" description="Low complexity" evidence="4">
    <location>
        <begin position="293"/>
        <end position="303"/>
    </location>
</feature>
<evidence type="ECO:0000256" key="1">
    <source>
        <dbReference type="ARBA" id="ARBA00022574"/>
    </source>
</evidence>